<comment type="caution">
    <text evidence="2">The sequence shown here is derived from an EMBL/GenBank/DDBJ whole genome shotgun (WGS) entry which is preliminary data.</text>
</comment>
<dbReference type="Proteomes" id="UP001314241">
    <property type="component" value="Unassembled WGS sequence"/>
</dbReference>
<accession>A0ABM9N4L6</accession>
<gene>
    <name evidence="2" type="ORF">R54876_GBNLAHCA_00678</name>
</gene>
<dbReference type="NCBIfam" id="TIGR02126">
    <property type="entry name" value="phgtail_TP901_1"/>
    <property type="match status" value="1"/>
</dbReference>
<protein>
    <recommendedName>
        <fullName evidence="4">Phage major tail protein, TP901-1 family</fullName>
    </recommendedName>
</protein>
<proteinExistence type="predicted"/>
<evidence type="ECO:0008006" key="4">
    <source>
        <dbReference type="Google" id="ProtNLM"/>
    </source>
</evidence>
<evidence type="ECO:0000313" key="2">
    <source>
        <dbReference type="EMBL" id="CAK8054117.1"/>
    </source>
</evidence>
<sequence length="186" mass="19986">MAETGLKALSGGKALVFARLLEDEAKRKGIKVAYQTTYSYKTSRDKKTEDTKDGSVSKGGSTDGTLSLEILASNQDILDMLDDANEQNKKVEFWIVYTDTPGSAADTYAARYMRAGLTSMEEGADSDASLTRKFEANIDGGFAKRGELTLKLDDASNGTDYNFRDLGVVSSSESSNSATAPKSTSK</sequence>
<dbReference type="PRINTS" id="PR01997">
    <property type="entry name" value="MTP2FAMILY"/>
</dbReference>
<evidence type="ECO:0000313" key="3">
    <source>
        <dbReference type="Proteomes" id="UP001314241"/>
    </source>
</evidence>
<organism evidence="2 3">
    <name type="scientific">Eupransor demetentiae</name>
    <dbReference type="NCBI Taxonomy" id="3109584"/>
    <lineage>
        <taxon>Bacteria</taxon>
        <taxon>Bacillati</taxon>
        <taxon>Bacillota</taxon>
        <taxon>Bacilli</taxon>
        <taxon>Lactobacillales</taxon>
        <taxon>Lactobacillaceae</taxon>
        <taxon>Eupransor</taxon>
    </lineage>
</organism>
<evidence type="ECO:0000256" key="1">
    <source>
        <dbReference type="SAM" id="MobiDB-lite"/>
    </source>
</evidence>
<feature type="region of interest" description="Disordered" evidence="1">
    <location>
        <begin position="40"/>
        <end position="61"/>
    </location>
</feature>
<feature type="compositionally biased region" description="Basic and acidic residues" evidence="1">
    <location>
        <begin position="42"/>
        <end position="55"/>
    </location>
</feature>
<dbReference type="RefSeq" id="WP_349641659.1">
    <property type="nucleotide sequence ID" value="NZ_CAWVOH010000001.1"/>
</dbReference>
<dbReference type="InterPro" id="IPR011855">
    <property type="entry name" value="Phgtail_TP901_1"/>
</dbReference>
<dbReference type="InterPro" id="IPR022345">
    <property type="entry name" value="Phage_69_Orf23_MTP"/>
</dbReference>
<reference evidence="2 3" key="1">
    <citation type="submission" date="2024-01" db="EMBL/GenBank/DDBJ databases">
        <authorList>
            <person name="Botero Cardona J."/>
        </authorList>
    </citation>
    <scope>NUCLEOTIDE SEQUENCE [LARGE SCALE GENOMIC DNA]</scope>
    <source>
        <strain evidence="2 3">LMG 33000</strain>
    </source>
</reference>
<dbReference type="Pfam" id="PF06199">
    <property type="entry name" value="Phage_tail_2"/>
    <property type="match status" value="1"/>
</dbReference>
<name>A0ABM9N4L6_9LACO</name>
<keyword evidence="3" id="KW-1185">Reference proteome</keyword>
<dbReference type="EMBL" id="CAWVOH010000001">
    <property type="protein sequence ID" value="CAK8054117.1"/>
    <property type="molecule type" value="Genomic_DNA"/>
</dbReference>